<name>A0ABV7FK90_9ALTE</name>
<comment type="caution">
    <text evidence="1">The sequence shown here is derived from an EMBL/GenBank/DDBJ whole genome shotgun (WGS) entry which is preliminary data.</text>
</comment>
<dbReference type="EMBL" id="JBHRSW010000005">
    <property type="protein sequence ID" value="MFC3120555.1"/>
    <property type="molecule type" value="Genomic_DNA"/>
</dbReference>
<organism evidence="1 2">
    <name type="scientific">Agaribacter flavus</name>
    <dbReference type="NCBI Taxonomy" id="1902781"/>
    <lineage>
        <taxon>Bacteria</taxon>
        <taxon>Pseudomonadati</taxon>
        <taxon>Pseudomonadota</taxon>
        <taxon>Gammaproteobacteria</taxon>
        <taxon>Alteromonadales</taxon>
        <taxon>Alteromonadaceae</taxon>
        <taxon>Agaribacter</taxon>
    </lineage>
</organism>
<evidence type="ECO:0000313" key="1">
    <source>
        <dbReference type="EMBL" id="MFC3120555.1"/>
    </source>
</evidence>
<gene>
    <name evidence="1" type="ORF">ACFOHL_02870</name>
</gene>
<dbReference type="Proteomes" id="UP001595478">
    <property type="component" value="Unassembled WGS sequence"/>
</dbReference>
<dbReference type="RefSeq" id="WP_376918693.1">
    <property type="nucleotide sequence ID" value="NZ_JBHRSW010000005.1"/>
</dbReference>
<reference evidence="2" key="1">
    <citation type="journal article" date="2019" name="Int. J. Syst. Evol. Microbiol.">
        <title>The Global Catalogue of Microorganisms (GCM) 10K type strain sequencing project: providing services to taxonomists for standard genome sequencing and annotation.</title>
        <authorList>
            <consortium name="The Broad Institute Genomics Platform"/>
            <consortium name="The Broad Institute Genome Sequencing Center for Infectious Disease"/>
            <person name="Wu L."/>
            <person name="Ma J."/>
        </authorList>
    </citation>
    <scope>NUCLEOTIDE SEQUENCE [LARGE SCALE GENOMIC DNA]</scope>
    <source>
        <strain evidence="2">KCTC 52473</strain>
    </source>
</reference>
<proteinExistence type="predicted"/>
<accession>A0ABV7FK90</accession>
<protein>
    <submittedName>
        <fullName evidence="1">DUF3025 domain-containing protein</fullName>
    </submittedName>
</protein>
<sequence length="284" mass="32965">MISRAKPENIERYHQAQTVAEFCDLVQSGKLSSAFSVIFQQLIPRDLPIDVLLSAECIENLKTTLCNNSGLDKIFLSQDCVDKSAKLSCKYYEEIIFEDGFIPTRKSNWHDFFNGLIWLQMPKTKNLLNRMHMDEIKRIGCKPRGAIRDRITHFDECGLVLFVKDANVAAMLNEHNWKALFVENRDKWFTDITPFVFGHALWEMLLEPFIGLTAKALVIDVSTFEQPLSTSQMDDLLCAYLRENAFFQQKKRLKPLPLLGIPGWHVDVQDKDFYDNENYFMPKK</sequence>
<keyword evidence="2" id="KW-1185">Reference proteome</keyword>
<dbReference type="Pfam" id="PF11227">
    <property type="entry name" value="DUF3025"/>
    <property type="match status" value="1"/>
</dbReference>
<evidence type="ECO:0000313" key="2">
    <source>
        <dbReference type="Proteomes" id="UP001595478"/>
    </source>
</evidence>
<dbReference type="InterPro" id="IPR021390">
    <property type="entry name" value="DUF3025"/>
</dbReference>